<protein>
    <recommendedName>
        <fullName evidence="3">Thioester reductase (TE) domain-containing protein</fullName>
    </recommendedName>
</protein>
<evidence type="ECO:0000313" key="4">
    <source>
        <dbReference type="EMBL" id="KAJ8066698.1"/>
    </source>
</evidence>
<keyword evidence="2" id="KW-0597">Phosphoprotein</keyword>
<evidence type="ECO:0000313" key="5">
    <source>
        <dbReference type="Proteomes" id="UP001152300"/>
    </source>
</evidence>
<dbReference type="PANTHER" id="PTHR44845:SF6">
    <property type="entry name" value="BETA-ALANINE-ACTIVATING ENZYME"/>
    <property type="match status" value="1"/>
</dbReference>
<organism evidence="4 5">
    <name type="scientific">Sclerotinia nivalis</name>
    <dbReference type="NCBI Taxonomy" id="352851"/>
    <lineage>
        <taxon>Eukaryota</taxon>
        <taxon>Fungi</taxon>
        <taxon>Dikarya</taxon>
        <taxon>Ascomycota</taxon>
        <taxon>Pezizomycotina</taxon>
        <taxon>Leotiomycetes</taxon>
        <taxon>Helotiales</taxon>
        <taxon>Sclerotiniaceae</taxon>
        <taxon>Sclerotinia</taxon>
    </lineage>
</organism>
<evidence type="ECO:0000259" key="3">
    <source>
        <dbReference type="Pfam" id="PF07993"/>
    </source>
</evidence>
<dbReference type="InterPro" id="IPR013120">
    <property type="entry name" value="FAR_NAD-bd"/>
</dbReference>
<dbReference type="Proteomes" id="UP001152300">
    <property type="component" value="Unassembled WGS sequence"/>
</dbReference>
<dbReference type="PANTHER" id="PTHR44845">
    <property type="entry name" value="CARRIER DOMAIN-CONTAINING PROTEIN"/>
    <property type="match status" value="1"/>
</dbReference>
<keyword evidence="1" id="KW-0596">Phosphopantetheine</keyword>
<keyword evidence="5" id="KW-1185">Reference proteome</keyword>
<reference evidence="4" key="1">
    <citation type="submission" date="2022-11" db="EMBL/GenBank/DDBJ databases">
        <title>Genome Resource of Sclerotinia nivalis Strain SnTB1, a Plant Pathogen Isolated from American Ginseng.</title>
        <authorList>
            <person name="Fan S."/>
        </authorList>
    </citation>
    <scope>NUCLEOTIDE SEQUENCE</scope>
    <source>
        <strain evidence="4">SnTB1</strain>
    </source>
</reference>
<sequence>MQEYNIWQAEFEHKLIVIVGDLGKSQLGMSEENFERLAIQSSVVFHLGAHVNFTQPYSFHRPANVLGMLEILRFSRTGRVKALHYVSTLSAYGPTRAITGTTFLHEDEPPLRHLNAVSYDIGYSQSKWVAEQLVWSEISRGFPICIYRPGFVLGHSITGTLNKNDFISRLITSSIDSGFFPLLPDEYKEFIPVDFVTNSILHISSFAGNIGHAYNLVPERRESLDLISTLRLLGQYGGYNLQGISYKEWVDKVRQNQADSMHPFLPLLEENVYQDLTLWELYRDLAVYDTANTQSSLQALSQPTKPPPLDGNLIMLYLKMWTKR</sequence>
<dbReference type="OrthoDB" id="408177at2759"/>
<dbReference type="SUPFAM" id="SSF51735">
    <property type="entry name" value="NAD(P)-binding Rossmann-fold domains"/>
    <property type="match status" value="1"/>
</dbReference>
<dbReference type="InterPro" id="IPR036291">
    <property type="entry name" value="NAD(P)-bd_dom_sf"/>
</dbReference>
<dbReference type="Gene3D" id="3.40.50.720">
    <property type="entry name" value="NAD(P)-binding Rossmann-like Domain"/>
    <property type="match status" value="1"/>
</dbReference>
<dbReference type="Pfam" id="PF07993">
    <property type="entry name" value="NAD_binding_4"/>
    <property type="match status" value="1"/>
</dbReference>
<dbReference type="AlphaFoldDB" id="A0A9X0AQP8"/>
<gene>
    <name evidence="4" type="ORF">OCU04_005737</name>
</gene>
<evidence type="ECO:0000256" key="1">
    <source>
        <dbReference type="ARBA" id="ARBA00022450"/>
    </source>
</evidence>
<name>A0A9X0AQP8_9HELO</name>
<comment type="caution">
    <text evidence="4">The sequence shown here is derived from an EMBL/GenBank/DDBJ whole genome shotgun (WGS) entry which is preliminary data.</text>
</comment>
<accession>A0A9X0AQP8</accession>
<evidence type="ECO:0000256" key="2">
    <source>
        <dbReference type="ARBA" id="ARBA00022553"/>
    </source>
</evidence>
<dbReference type="EMBL" id="JAPEIS010000005">
    <property type="protein sequence ID" value="KAJ8066698.1"/>
    <property type="molecule type" value="Genomic_DNA"/>
</dbReference>
<feature type="domain" description="Thioester reductase (TE)" evidence="3">
    <location>
        <begin position="2"/>
        <end position="200"/>
    </location>
</feature>
<proteinExistence type="predicted"/>